<keyword evidence="5" id="KW-1185">Reference proteome</keyword>
<dbReference type="GO" id="GO:0000150">
    <property type="term" value="F:DNA strand exchange activity"/>
    <property type="evidence" value="ECO:0007669"/>
    <property type="project" value="InterPro"/>
</dbReference>
<dbReference type="AlphaFoldDB" id="A0A4S8HH02"/>
<dbReference type="PROSITE" id="PS51736">
    <property type="entry name" value="RECOMBINASES_3"/>
    <property type="match status" value="1"/>
</dbReference>
<dbReference type="RefSeq" id="WP_136579831.1">
    <property type="nucleotide sequence ID" value="NZ_STFF01000008.1"/>
</dbReference>
<dbReference type="Pfam" id="PF07508">
    <property type="entry name" value="Recombinase"/>
    <property type="match status" value="1"/>
</dbReference>
<evidence type="ECO:0000313" key="5">
    <source>
        <dbReference type="Proteomes" id="UP000306918"/>
    </source>
</evidence>
<dbReference type="EMBL" id="STFF01000008">
    <property type="protein sequence ID" value="THU34215.1"/>
    <property type="molecule type" value="Genomic_DNA"/>
</dbReference>
<proteinExistence type="predicted"/>
<dbReference type="GO" id="GO:0003677">
    <property type="term" value="F:DNA binding"/>
    <property type="evidence" value="ECO:0007669"/>
    <property type="project" value="InterPro"/>
</dbReference>
<feature type="domain" description="Resolvase/invertase-type recombinase catalytic" evidence="2">
    <location>
        <begin position="3"/>
        <end position="153"/>
    </location>
</feature>
<dbReference type="InterPro" id="IPR011109">
    <property type="entry name" value="DNA_bind_recombinase_dom"/>
</dbReference>
<evidence type="ECO:0008006" key="6">
    <source>
        <dbReference type="Google" id="ProtNLM"/>
    </source>
</evidence>
<protein>
    <recommendedName>
        <fullName evidence="6">Recombinase family protein</fullName>
    </recommendedName>
</protein>
<dbReference type="PROSITE" id="PS51737">
    <property type="entry name" value="RECOMBINASE_DNA_BIND"/>
    <property type="match status" value="1"/>
</dbReference>
<dbReference type="CDD" id="cd00338">
    <property type="entry name" value="Ser_Recombinase"/>
    <property type="match status" value="1"/>
</dbReference>
<dbReference type="InterPro" id="IPR036162">
    <property type="entry name" value="Resolvase-like_N_sf"/>
</dbReference>
<sequence length="528" mass="60947">MKIAIGYVRISKKDQSMYSLDAQENLVREYCQRNNVSISAIFRDDGECSDTFDRPDYIALEKFIKAHKGQVNFLIIKDHDRFSRNLSEALAKIEHLEKKFGVKVVAIDEPINIDTTDPSIFLSRAFKYLMANHELLNIRKRTTQGIRNAIASGRVVNNAPFGYKNIRDSQGKPTLQIDETRAPIIQFIFQQFISGVTPFLIAKEARNRGFTRSGNSALMRVLTNPVYAGLLRLPAYNGEPEKLVKALHPPIINEADFWIVNDKLNNQPKYRSRPREDFPLRGIVKCDCGWHLTASFNKGKRQYYMYYSCPKERNRNYRGERMHELIEKVLVGLSFTPQQIEKISRYAKENLDQETKDRKLLKDSQEQKLKEVKTKIEKLEERLINDEIETITYKKWFTKLSAEKGVLETEISNLAKSHTNIFEKLQQAMPVLTNLRNLYLKISLAGKQALLKKVFEGGLTYDGCTLRTPRIHAALAHNYNSINEKGLLLLEKPSSDFTLSEACTAYGIRKPCLMFFSFTHSLYIFEFN</sequence>
<evidence type="ECO:0000259" key="3">
    <source>
        <dbReference type="PROSITE" id="PS51737"/>
    </source>
</evidence>
<dbReference type="InterPro" id="IPR038109">
    <property type="entry name" value="DNA_bind_recomb_sf"/>
</dbReference>
<dbReference type="InterPro" id="IPR050639">
    <property type="entry name" value="SSR_resolvase"/>
</dbReference>
<feature type="coiled-coil region" evidence="1">
    <location>
        <begin position="362"/>
        <end position="389"/>
    </location>
</feature>
<keyword evidence="1" id="KW-0175">Coiled coil</keyword>
<feature type="domain" description="Recombinase" evidence="3">
    <location>
        <begin position="160"/>
        <end position="271"/>
    </location>
</feature>
<evidence type="ECO:0000313" key="4">
    <source>
        <dbReference type="EMBL" id="THU34215.1"/>
    </source>
</evidence>
<dbReference type="Proteomes" id="UP000306918">
    <property type="component" value="Unassembled WGS sequence"/>
</dbReference>
<comment type="caution">
    <text evidence="4">The sequence shown here is derived from an EMBL/GenBank/DDBJ whole genome shotgun (WGS) entry which is preliminary data.</text>
</comment>
<dbReference type="PANTHER" id="PTHR30461">
    <property type="entry name" value="DNA-INVERTASE FROM LAMBDOID PROPHAGE"/>
    <property type="match status" value="1"/>
</dbReference>
<name>A0A4S8HH02_9BACT</name>
<reference evidence="4 5" key="1">
    <citation type="submission" date="2019-04" db="EMBL/GenBank/DDBJ databases">
        <title>Niastella caeni sp. nov., isolated from activated sludge.</title>
        <authorList>
            <person name="Sheng M."/>
        </authorList>
    </citation>
    <scope>NUCLEOTIDE SEQUENCE [LARGE SCALE GENOMIC DNA]</scope>
    <source>
        <strain evidence="4 5">HX-2-15</strain>
    </source>
</reference>
<dbReference type="InterPro" id="IPR006119">
    <property type="entry name" value="Resolv_N"/>
</dbReference>
<gene>
    <name evidence="4" type="ORF">FAM09_24665</name>
</gene>
<organism evidence="4 5">
    <name type="scientific">Niastella caeni</name>
    <dbReference type="NCBI Taxonomy" id="2569763"/>
    <lineage>
        <taxon>Bacteria</taxon>
        <taxon>Pseudomonadati</taxon>
        <taxon>Bacteroidota</taxon>
        <taxon>Chitinophagia</taxon>
        <taxon>Chitinophagales</taxon>
        <taxon>Chitinophagaceae</taxon>
        <taxon>Niastella</taxon>
    </lineage>
</organism>
<accession>A0A4S8HH02</accession>
<dbReference type="Gene3D" id="3.90.1750.20">
    <property type="entry name" value="Putative Large Serine Recombinase, Chain B, Domain 2"/>
    <property type="match status" value="1"/>
</dbReference>
<dbReference type="SUPFAM" id="SSF53041">
    <property type="entry name" value="Resolvase-like"/>
    <property type="match status" value="1"/>
</dbReference>
<evidence type="ECO:0000259" key="2">
    <source>
        <dbReference type="PROSITE" id="PS51736"/>
    </source>
</evidence>
<dbReference type="Gene3D" id="3.40.50.1390">
    <property type="entry name" value="Resolvase, N-terminal catalytic domain"/>
    <property type="match status" value="1"/>
</dbReference>
<dbReference type="OrthoDB" id="9815006at2"/>
<evidence type="ECO:0000256" key="1">
    <source>
        <dbReference type="SAM" id="Coils"/>
    </source>
</evidence>
<dbReference type="SMART" id="SM00857">
    <property type="entry name" value="Resolvase"/>
    <property type="match status" value="1"/>
</dbReference>
<dbReference type="PANTHER" id="PTHR30461:SF23">
    <property type="entry name" value="DNA RECOMBINASE-RELATED"/>
    <property type="match status" value="1"/>
</dbReference>
<dbReference type="Pfam" id="PF00239">
    <property type="entry name" value="Resolvase"/>
    <property type="match status" value="1"/>
</dbReference>